<reference evidence="1" key="2">
    <citation type="journal article" date="2015" name="Data Brief">
        <title>Shoot transcriptome of the giant reed, Arundo donax.</title>
        <authorList>
            <person name="Barrero R.A."/>
            <person name="Guerrero F.D."/>
            <person name="Moolhuijzen P."/>
            <person name="Goolsby J.A."/>
            <person name="Tidwell J."/>
            <person name="Bellgard S.E."/>
            <person name="Bellgard M.I."/>
        </authorList>
    </citation>
    <scope>NUCLEOTIDE SEQUENCE</scope>
    <source>
        <tissue evidence="1">Shoot tissue taken approximately 20 cm above the soil surface</tissue>
    </source>
</reference>
<dbReference type="AlphaFoldDB" id="A0A0A9HFE2"/>
<dbReference type="EMBL" id="GBRH01164335">
    <property type="protein sequence ID" value="JAE33561.1"/>
    <property type="molecule type" value="Transcribed_RNA"/>
</dbReference>
<organism evidence="1">
    <name type="scientific">Arundo donax</name>
    <name type="common">Giant reed</name>
    <name type="synonym">Donax arundinaceus</name>
    <dbReference type="NCBI Taxonomy" id="35708"/>
    <lineage>
        <taxon>Eukaryota</taxon>
        <taxon>Viridiplantae</taxon>
        <taxon>Streptophyta</taxon>
        <taxon>Embryophyta</taxon>
        <taxon>Tracheophyta</taxon>
        <taxon>Spermatophyta</taxon>
        <taxon>Magnoliopsida</taxon>
        <taxon>Liliopsida</taxon>
        <taxon>Poales</taxon>
        <taxon>Poaceae</taxon>
        <taxon>PACMAD clade</taxon>
        <taxon>Arundinoideae</taxon>
        <taxon>Arundineae</taxon>
        <taxon>Arundo</taxon>
    </lineage>
</organism>
<proteinExistence type="predicted"/>
<name>A0A0A9HFE2_ARUDO</name>
<reference evidence="1" key="1">
    <citation type="submission" date="2014-09" db="EMBL/GenBank/DDBJ databases">
        <authorList>
            <person name="Magalhaes I.L.F."/>
            <person name="Oliveira U."/>
            <person name="Santos F.R."/>
            <person name="Vidigal T.H.D.A."/>
            <person name="Brescovit A.D."/>
            <person name="Santos A.J."/>
        </authorList>
    </citation>
    <scope>NUCLEOTIDE SEQUENCE</scope>
    <source>
        <tissue evidence="1">Shoot tissue taken approximately 20 cm above the soil surface</tissue>
    </source>
</reference>
<protein>
    <submittedName>
        <fullName evidence="1">Uncharacterized protein</fullName>
    </submittedName>
</protein>
<evidence type="ECO:0000313" key="1">
    <source>
        <dbReference type="EMBL" id="JAE33561.1"/>
    </source>
</evidence>
<accession>A0A0A9HFE2</accession>
<sequence>MHRRYCSLDNHGGITLLAFLLRVFSIVFSCDRVQNIP</sequence>